<name>A0A1D1Y672_9ARAE</name>
<feature type="non-terminal residue" evidence="2">
    <location>
        <position position="1"/>
    </location>
</feature>
<sequence length="161" mass="17027">PMPSFYHDAGPKVSDGKKAVNGPPKSLKLNSSSTTGKRDMTQANLLSLSRTPNPQAPSTTSELSCSTQEECLATSKGDNGRATASIRSGKAEAATALKQAAEPDKNIDAVKKEDRTKSYLQQQQGVSRVKKRDEVSKVRRSSVGKVIKGMAVGSVAVHVTS</sequence>
<dbReference type="EMBL" id="GDJX01017807">
    <property type="protein sequence ID" value="JAT50129.1"/>
    <property type="molecule type" value="Transcribed_RNA"/>
</dbReference>
<feature type="region of interest" description="Disordered" evidence="1">
    <location>
        <begin position="94"/>
        <end position="137"/>
    </location>
</feature>
<dbReference type="GO" id="GO:0016740">
    <property type="term" value="F:transferase activity"/>
    <property type="evidence" value="ECO:0007669"/>
    <property type="project" value="UniProtKB-KW"/>
</dbReference>
<feature type="compositionally biased region" description="Basic and acidic residues" evidence="1">
    <location>
        <begin position="101"/>
        <end position="117"/>
    </location>
</feature>
<protein>
    <submittedName>
        <fullName evidence="2">Ribosomal protein S12 methylthiotransferase RimO</fullName>
    </submittedName>
</protein>
<feature type="region of interest" description="Disordered" evidence="1">
    <location>
        <begin position="1"/>
        <end position="67"/>
    </location>
</feature>
<evidence type="ECO:0000256" key="1">
    <source>
        <dbReference type="SAM" id="MobiDB-lite"/>
    </source>
</evidence>
<dbReference type="AlphaFoldDB" id="A0A1D1Y672"/>
<keyword evidence="2" id="KW-0687">Ribonucleoprotein</keyword>
<evidence type="ECO:0000313" key="2">
    <source>
        <dbReference type="EMBL" id="JAT50129.1"/>
    </source>
</evidence>
<organism evidence="2">
    <name type="scientific">Anthurium amnicola</name>
    <dbReference type="NCBI Taxonomy" id="1678845"/>
    <lineage>
        <taxon>Eukaryota</taxon>
        <taxon>Viridiplantae</taxon>
        <taxon>Streptophyta</taxon>
        <taxon>Embryophyta</taxon>
        <taxon>Tracheophyta</taxon>
        <taxon>Spermatophyta</taxon>
        <taxon>Magnoliopsida</taxon>
        <taxon>Liliopsida</taxon>
        <taxon>Araceae</taxon>
        <taxon>Pothoideae</taxon>
        <taxon>Potheae</taxon>
        <taxon>Anthurium</taxon>
    </lineage>
</organism>
<keyword evidence="2" id="KW-0689">Ribosomal protein</keyword>
<feature type="compositionally biased region" description="Polar residues" evidence="1">
    <location>
        <begin position="28"/>
        <end position="67"/>
    </location>
</feature>
<gene>
    <name evidence="2" type="primary">rimO_0</name>
    <name evidence="2" type="ORF">g.82345</name>
</gene>
<keyword evidence="2" id="KW-0808">Transferase</keyword>
<accession>A0A1D1Y672</accession>
<dbReference type="GO" id="GO:0005840">
    <property type="term" value="C:ribosome"/>
    <property type="evidence" value="ECO:0007669"/>
    <property type="project" value="UniProtKB-KW"/>
</dbReference>
<reference evidence="2" key="1">
    <citation type="submission" date="2015-07" db="EMBL/GenBank/DDBJ databases">
        <title>Transcriptome Assembly of Anthurium amnicola.</title>
        <authorList>
            <person name="Suzuki J."/>
        </authorList>
    </citation>
    <scope>NUCLEOTIDE SEQUENCE</scope>
</reference>
<proteinExistence type="predicted"/>